<dbReference type="PANTHER" id="PTHR47250">
    <property type="entry name" value="HISTONE-LYSINE N-METHYLTRANSFERASE SET-6"/>
    <property type="match status" value="1"/>
</dbReference>
<evidence type="ECO:0000259" key="2">
    <source>
        <dbReference type="PROSITE" id="PS50280"/>
    </source>
</evidence>
<dbReference type="Proteomes" id="UP000008549">
    <property type="component" value="Unassembled WGS sequence"/>
</dbReference>
<dbReference type="EMBL" id="HE601298">
    <property type="protein sequence ID" value="CAP22885.2"/>
    <property type="molecule type" value="Genomic_DNA"/>
</dbReference>
<dbReference type="InterPro" id="IPR053105">
    <property type="entry name" value="Class_V-like_SAM-MTase"/>
</dbReference>
<reference evidence="3 4" key="1">
    <citation type="journal article" date="2003" name="PLoS Biol.">
        <title>The genome sequence of Caenorhabditis briggsae: a platform for comparative genomics.</title>
        <authorList>
            <person name="Stein L.D."/>
            <person name="Bao Z."/>
            <person name="Blasiar D."/>
            <person name="Blumenthal T."/>
            <person name="Brent M.R."/>
            <person name="Chen N."/>
            <person name="Chinwalla A."/>
            <person name="Clarke L."/>
            <person name="Clee C."/>
            <person name="Coghlan A."/>
            <person name="Coulson A."/>
            <person name="D'Eustachio P."/>
            <person name="Fitch D.H."/>
            <person name="Fulton L.A."/>
            <person name="Fulton R.E."/>
            <person name="Griffiths-Jones S."/>
            <person name="Harris T.W."/>
            <person name="Hillier L.W."/>
            <person name="Kamath R."/>
            <person name="Kuwabara P.E."/>
            <person name="Mardis E.R."/>
            <person name="Marra M.A."/>
            <person name="Miner T.L."/>
            <person name="Minx P."/>
            <person name="Mullikin J.C."/>
            <person name="Plumb R.W."/>
            <person name="Rogers J."/>
            <person name="Schein J.E."/>
            <person name="Sohrmann M."/>
            <person name="Spieth J."/>
            <person name="Stajich J.E."/>
            <person name="Wei C."/>
            <person name="Willey D."/>
            <person name="Wilson R.K."/>
            <person name="Durbin R."/>
            <person name="Waterston R.H."/>
        </authorList>
    </citation>
    <scope>NUCLEOTIDE SEQUENCE [LARGE SCALE GENOMIC DNA]</scope>
    <source>
        <strain evidence="3 4">AF16</strain>
    </source>
</reference>
<dbReference type="Pfam" id="PF00856">
    <property type="entry name" value="SET"/>
    <property type="match status" value="1"/>
</dbReference>
<dbReference type="GO" id="GO:0140938">
    <property type="term" value="F:histone H3 methyltransferase activity"/>
    <property type="evidence" value="ECO:0000318"/>
    <property type="project" value="GO_Central"/>
</dbReference>
<dbReference type="OMA" id="VARICCH"/>
<sequence length="621" mass="71163">MTSSSLRRSTRGKNTRFPRSSKPQITPVKTRTVTLLPETKAMKKLLSKDTKMLTVAQAEKIAAYLRIIALKNGKRKPKSKIGIAKKYRKRNGARDSSSETSSEDSEGTSSKDWSNIIKAQPDVTNKKEDKSVPGETYSIGNLRTKDSIRKDLKVVKWNEEENLIQCEIQARLAIQTDPELRGFYKRKIDPRIHNGEMKTMVRIHQILVEKKGTLDIVFNEALLKFIKNERYLPPKQRLLMIGNKSLDWQTNVKVFSDIPKENPANADIPNTMLYRYTNSLHVDKKKFKNLLDLGKTEVKCECCHSGSVVPCWANEKCPCYKQNVRLRGIQKIMNQMSHSRTNFSTFEPIYLRDNDSYFDTFGFACSESCGCKGRCTNNVTLLLEKDIYQLEVFRKNANMGFGIRTNTAIPRGTPILEFTGELVQGKVPVSDGDYVYSVFQEAENGEDLISATLMKEKKVNKKQVQELKEHLAEGKEWFINPKRIGNLARTCCHSCEPNLSLVRVFQKGFTPAHCRLILVTQEVVFPGVEVRIYTIHKTLLFFIFQLTFDYGAKYIEEHLKNNCLCGRASCKSSPLYKMMDEANEKSLEMYQTLRYHYRYNDYKTKVLDPIEEKVAAGTSST</sequence>
<dbReference type="InterPro" id="IPR001214">
    <property type="entry name" value="SET_dom"/>
</dbReference>
<organism evidence="3 4">
    <name type="scientific">Caenorhabditis briggsae</name>
    <dbReference type="NCBI Taxonomy" id="6238"/>
    <lineage>
        <taxon>Eukaryota</taxon>
        <taxon>Metazoa</taxon>
        <taxon>Ecdysozoa</taxon>
        <taxon>Nematoda</taxon>
        <taxon>Chromadorea</taxon>
        <taxon>Rhabditida</taxon>
        <taxon>Rhabditina</taxon>
        <taxon>Rhabditomorpha</taxon>
        <taxon>Rhabditoidea</taxon>
        <taxon>Rhabditidae</taxon>
        <taxon>Peloderinae</taxon>
        <taxon>Caenorhabditis</taxon>
    </lineage>
</organism>
<dbReference type="Gene3D" id="2.170.270.10">
    <property type="entry name" value="SET domain"/>
    <property type="match status" value="1"/>
</dbReference>
<dbReference type="PROSITE" id="PS50280">
    <property type="entry name" value="SET"/>
    <property type="match status" value="1"/>
</dbReference>
<feature type="region of interest" description="Disordered" evidence="1">
    <location>
        <begin position="1"/>
        <end position="28"/>
    </location>
</feature>
<proteinExistence type="predicted"/>
<dbReference type="eggNOG" id="KOG1082">
    <property type="taxonomic scope" value="Eukaryota"/>
</dbReference>
<dbReference type="SUPFAM" id="SSF82199">
    <property type="entry name" value="SET domain"/>
    <property type="match status" value="1"/>
</dbReference>
<dbReference type="WormBase" id="CBG01750">
    <property type="protein sequence ID" value="CBP06078"/>
    <property type="gene ID" value="WBGene00024938"/>
    <property type="gene designation" value="Cbr-set-15"/>
</dbReference>
<accession>A8WQX7</accession>
<protein>
    <submittedName>
        <fullName evidence="3">Protein CBR-SET-15</fullName>
    </submittedName>
</protein>
<feature type="domain" description="SET" evidence="2">
    <location>
        <begin position="388"/>
        <end position="535"/>
    </location>
</feature>
<reference evidence="3 4" key="2">
    <citation type="journal article" date="2011" name="PLoS Genet.">
        <title>Caenorhabditis briggsae recombinant inbred line genotypes reveal inter-strain incompatibility and the evolution of recombination.</title>
        <authorList>
            <person name="Ross J.A."/>
            <person name="Koboldt D.C."/>
            <person name="Staisch J.E."/>
            <person name="Chamberlin H.M."/>
            <person name="Gupta B.P."/>
            <person name="Miller R.D."/>
            <person name="Baird S.E."/>
            <person name="Haag E.S."/>
        </authorList>
    </citation>
    <scope>NUCLEOTIDE SEQUENCE [LARGE SCALE GENOMIC DNA]</scope>
    <source>
        <strain evidence="3 4">AF16</strain>
    </source>
</reference>
<dbReference type="InterPro" id="IPR046341">
    <property type="entry name" value="SET_dom_sf"/>
</dbReference>
<evidence type="ECO:0000313" key="3">
    <source>
        <dbReference type="EMBL" id="CAP22885.2"/>
    </source>
</evidence>
<dbReference type="GO" id="GO:0000785">
    <property type="term" value="C:chromatin"/>
    <property type="evidence" value="ECO:0000318"/>
    <property type="project" value="GO_Central"/>
</dbReference>
<feature type="region of interest" description="Disordered" evidence="1">
    <location>
        <begin position="78"/>
        <end position="136"/>
    </location>
</feature>
<dbReference type="FunCoup" id="A8WQX7">
    <property type="interactions" value="3"/>
</dbReference>
<dbReference type="InParanoid" id="A8WQX7"/>
<dbReference type="PANTHER" id="PTHR47250:SF7">
    <property type="entry name" value="SET DOMAIN-CONTAINING PROTEIN"/>
    <property type="match status" value="1"/>
</dbReference>
<gene>
    <name evidence="5" type="primary">set-15</name>
    <name evidence="3" type="synonym">Cbr-set-15</name>
    <name evidence="5" type="ORF">CBG01750</name>
    <name evidence="3" type="ORF">CBG_01750</name>
</gene>
<dbReference type="SMART" id="SM00317">
    <property type="entry name" value="SET"/>
    <property type="match status" value="1"/>
</dbReference>
<feature type="compositionally biased region" description="Basic residues" evidence="1">
    <location>
        <begin position="78"/>
        <end position="91"/>
    </location>
</feature>
<dbReference type="STRING" id="6238.A8WQX7"/>
<evidence type="ECO:0000313" key="5">
    <source>
        <dbReference type="WormBase" id="CBG01750"/>
    </source>
</evidence>
<dbReference type="AlphaFoldDB" id="A8WQX7"/>
<name>A8WQX7_CAEBR</name>
<evidence type="ECO:0000256" key="1">
    <source>
        <dbReference type="SAM" id="MobiDB-lite"/>
    </source>
</evidence>
<feature type="compositionally biased region" description="Polar residues" evidence="1">
    <location>
        <begin position="17"/>
        <end position="28"/>
    </location>
</feature>
<keyword evidence="4" id="KW-1185">Reference proteome</keyword>
<evidence type="ECO:0000313" key="4">
    <source>
        <dbReference type="Proteomes" id="UP000008549"/>
    </source>
</evidence>
<dbReference type="HOGENOM" id="CLU_022905_1_0_1"/>